<protein>
    <submittedName>
        <fullName evidence="1">DNA photolyase light harvesting cofactor binding domain protein</fullName>
    </submittedName>
</protein>
<dbReference type="GO" id="GO:0016829">
    <property type="term" value="F:lyase activity"/>
    <property type="evidence" value="ECO:0007669"/>
    <property type="project" value="UniProtKB-KW"/>
</dbReference>
<keyword evidence="2" id="KW-1185">Reference proteome</keyword>
<gene>
    <name evidence="1" type="ordered locus">SAR116_0799</name>
</gene>
<sequence>MLHHRIICRLPIPMMSWTACCFRIVRIIMANLIILHEDALRLSHPIFNDDTKSLSDHSDWKKPVFIWDPDYFADAGYSFKRLVFIYETLSTMPVDIYYGKMDEVIVDLIQDQSVTDIFIPETPNPQLYAFIDFVSRLGATHIIDDDAFVSLERTPDLGRFFRYWNKVKKAALSPDGIRL</sequence>
<evidence type="ECO:0000313" key="2">
    <source>
        <dbReference type="Proteomes" id="UP000007460"/>
    </source>
</evidence>
<accession>D5BRZ4</accession>
<dbReference type="AlphaFoldDB" id="D5BRZ4"/>
<dbReference type="InterPro" id="IPR036155">
    <property type="entry name" value="Crypto/Photolyase_N_sf"/>
</dbReference>
<name>D5BRZ4_PUNMI</name>
<dbReference type="Proteomes" id="UP000007460">
    <property type="component" value="Chromosome"/>
</dbReference>
<dbReference type="KEGG" id="apb:SAR116_0799"/>
<proteinExistence type="predicted"/>
<dbReference type="PROSITE" id="PS51257">
    <property type="entry name" value="PROKAR_LIPOPROTEIN"/>
    <property type="match status" value="1"/>
</dbReference>
<dbReference type="EMBL" id="CP001751">
    <property type="protein sequence ID" value="ADE39041.1"/>
    <property type="molecule type" value="Genomic_DNA"/>
</dbReference>
<keyword evidence="1" id="KW-0456">Lyase</keyword>
<dbReference type="HOGENOM" id="CLU_1502280_0_0_5"/>
<organism evidence="1 2">
    <name type="scientific">Puniceispirillum marinum (strain IMCC1322)</name>
    <dbReference type="NCBI Taxonomy" id="488538"/>
    <lineage>
        <taxon>Bacteria</taxon>
        <taxon>Pseudomonadati</taxon>
        <taxon>Pseudomonadota</taxon>
        <taxon>Alphaproteobacteria</taxon>
        <taxon>Candidatus Puniceispirillales</taxon>
        <taxon>Candidatus Puniceispirillaceae</taxon>
        <taxon>Candidatus Puniceispirillum</taxon>
    </lineage>
</organism>
<dbReference type="STRING" id="488538.SAR116_0799"/>
<dbReference type="eggNOG" id="COG0415">
    <property type="taxonomic scope" value="Bacteria"/>
</dbReference>
<evidence type="ECO:0000313" key="1">
    <source>
        <dbReference type="EMBL" id="ADE39041.1"/>
    </source>
</evidence>
<reference evidence="1 2" key="1">
    <citation type="journal article" date="2010" name="J. Bacteriol.">
        <title>Complete genome sequence of "Candidatus Puniceispirillum marinum" IMCC1322, a representative of the SAR116 clade in the Alphaproteobacteria.</title>
        <authorList>
            <person name="Oh H.M."/>
            <person name="Kwon K.K."/>
            <person name="Kang I."/>
            <person name="Kang S.G."/>
            <person name="Lee J.H."/>
            <person name="Kim S.J."/>
            <person name="Cho J.C."/>
        </authorList>
    </citation>
    <scope>NUCLEOTIDE SEQUENCE [LARGE SCALE GENOMIC DNA]</scope>
    <source>
        <strain evidence="1 2">IMCC1322</strain>
    </source>
</reference>
<dbReference type="SUPFAM" id="SSF52425">
    <property type="entry name" value="Cryptochrome/photolyase, N-terminal domain"/>
    <property type="match status" value="1"/>
</dbReference>